<accession>A0A814JT76</accession>
<feature type="non-terminal residue" evidence="1">
    <location>
        <position position="1"/>
    </location>
</feature>
<name>A0A814JT76_9BILA</name>
<sequence>DQAEKQPDTNPRKIIIECQKNVSEEIAANLPSYSSSRQLFDPSKKNNDRIIIFATEKNLQLLSQYHHWLCDGTFDAAPILFTQLFTIIINGKNVPLAYALASCDFEKAIINSSEEVFPDAEIFGCFFHLKKNIWRHIQEDGLSVKYCESKIEENTVRLYSKMLACLAFVPVEDTVAYFEDFYIGPMSRGRNHKRKSPLFDIDMWSCHKRTVLGLPRTKNNLEGWHYALQSSIKTHSHLLSFINSIKLEQSNSENFYAHLCSGLANKRKECYVALEDKINQSITNYNKENVSNFLKYLSFLIEFK</sequence>
<dbReference type="AlphaFoldDB" id="A0A814JT76"/>
<keyword evidence="2" id="KW-1185">Reference proteome</keyword>
<comment type="caution">
    <text evidence="1">The sequence shown here is derived from an EMBL/GenBank/DDBJ whole genome shotgun (WGS) entry which is preliminary data.</text>
</comment>
<proteinExistence type="predicted"/>
<organism evidence="1 2">
    <name type="scientific">Brachionus calyciflorus</name>
    <dbReference type="NCBI Taxonomy" id="104777"/>
    <lineage>
        <taxon>Eukaryota</taxon>
        <taxon>Metazoa</taxon>
        <taxon>Spiralia</taxon>
        <taxon>Gnathifera</taxon>
        <taxon>Rotifera</taxon>
        <taxon>Eurotatoria</taxon>
        <taxon>Monogononta</taxon>
        <taxon>Pseudotrocha</taxon>
        <taxon>Ploima</taxon>
        <taxon>Brachionidae</taxon>
        <taxon>Brachionus</taxon>
    </lineage>
</organism>
<evidence type="ECO:0008006" key="3">
    <source>
        <dbReference type="Google" id="ProtNLM"/>
    </source>
</evidence>
<dbReference type="EMBL" id="CAJNOC010005099">
    <property type="protein sequence ID" value="CAF1042243.1"/>
    <property type="molecule type" value="Genomic_DNA"/>
</dbReference>
<evidence type="ECO:0000313" key="2">
    <source>
        <dbReference type="Proteomes" id="UP000663879"/>
    </source>
</evidence>
<evidence type="ECO:0000313" key="1">
    <source>
        <dbReference type="EMBL" id="CAF1042243.1"/>
    </source>
</evidence>
<dbReference type="PANTHER" id="PTHR47160:SF5">
    <property type="entry name" value="MULE TRANSPOSASE DOMAIN-CONTAINING PROTEIN"/>
    <property type="match status" value="1"/>
</dbReference>
<dbReference type="Proteomes" id="UP000663879">
    <property type="component" value="Unassembled WGS sequence"/>
</dbReference>
<protein>
    <recommendedName>
        <fullName evidence="3">MULE transposase domain-containing protein</fullName>
    </recommendedName>
</protein>
<dbReference type="OrthoDB" id="10054162at2759"/>
<dbReference type="PANTHER" id="PTHR47160">
    <property type="entry name" value="PUTATIVE-RELATED"/>
    <property type="match status" value="1"/>
</dbReference>
<reference evidence="1" key="1">
    <citation type="submission" date="2021-02" db="EMBL/GenBank/DDBJ databases">
        <authorList>
            <person name="Nowell W R."/>
        </authorList>
    </citation>
    <scope>NUCLEOTIDE SEQUENCE</scope>
    <source>
        <strain evidence="1">Ploen Becks lab</strain>
    </source>
</reference>
<gene>
    <name evidence="1" type="ORF">OXX778_LOCUS18409</name>
</gene>